<accession>A0A3M6TKC3</accession>
<dbReference type="OrthoDB" id="5973974at2759"/>
<evidence type="ECO:0000313" key="2">
    <source>
        <dbReference type="EMBL" id="RMX41809.1"/>
    </source>
</evidence>
<organism evidence="2 3">
    <name type="scientific">Pocillopora damicornis</name>
    <name type="common">Cauliflower coral</name>
    <name type="synonym">Millepora damicornis</name>
    <dbReference type="NCBI Taxonomy" id="46731"/>
    <lineage>
        <taxon>Eukaryota</taxon>
        <taxon>Metazoa</taxon>
        <taxon>Cnidaria</taxon>
        <taxon>Anthozoa</taxon>
        <taxon>Hexacorallia</taxon>
        <taxon>Scleractinia</taxon>
        <taxon>Astrocoeniina</taxon>
        <taxon>Pocilloporidae</taxon>
        <taxon>Pocillopora</taxon>
    </lineage>
</organism>
<gene>
    <name evidence="2" type="ORF">pdam_00012480</name>
</gene>
<dbReference type="AlphaFoldDB" id="A0A3M6TKC3"/>
<feature type="compositionally biased region" description="Basic residues" evidence="1">
    <location>
        <begin position="75"/>
        <end position="92"/>
    </location>
</feature>
<reference evidence="2 3" key="1">
    <citation type="journal article" date="2018" name="Sci. Rep.">
        <title>Comparative analysis of the Pocillopora damicornis genome highlights role of immune system in coral evolution.</title>
        <authorList>
            <person name="Cunning R."/>
            <person name="Bay R.A."/>
            <person name="Gillette P."/>
            <person name="Baker A.C."/>
            <person name="Traylor-Knowles N."/>
        </authorList>
    </citation>
    <scope>NUCLEOTIDE SEQUENCE [LARGE SCALE GENOMIC DNA]</scope>
    <source>
        <strain evidence="2">RSMAS</strain>
        <tissue evidence="2">Whole animal</tissue>
    </source>
</reference>
<sequence>MAGFVTANRWATGVETHKTSEGRILCTGIGCVGCFPDVFLKEAEELGVCEVDLSSGILGLRPFLDEESSRENSKKGKHLSRRRKKRKTKSKKNTNVNLKESQSFKQDLEESEIDEDKSGPLPSEVFKICSTGTQTETSSLGIDIKIKLSENFKGRSKQYQHPFQEGNNSDTEVPLSENHRQVSANCGIVEVDDNVNRTHRNAQGLFNYPFFSRFDKIHDELYVVSKKDIALNSSDDHFSYEDNLMVKEKLNNGVIPTDKEQELAPYGEDAVCFFFALEYYNSHRILPDFRVMEIVEALSELVDVKDIKCVQRISRRWHIVIKTRKYIQMLRHSGLKLRGRVYQLVDDTDAYFDVVQ</sequence>
<evidence type="ECO:0008006" key="4">
    <source>
        <dbReference type="Google" id="ProtNLM"/>
    </source>
</evidence>
<comment type="caution">
    <text evidence="2">The sequence shown here is derived from an EMBL/GenBank/DDBJ whole genome shotgun (WGS) entry which is preliminary data.</text>
</comment>
<name>A0A3M6TKC3_POCDA</name>
<feature type="compositionally biased region" description="Polar residues" evidence="1">
    <location>
        <begin position="93"/>
        <end position="105"/>
    </location>
</feature>
<evidence type="ECO:0000313" key="3">
    <source>
        <dbReference type="Proteomes" id="UP000275408"/>
    </source>
</evidence>
<dbReference type="EMBL" id="RCHS01003437">
    <property type="protein sequence ID" value="RMX41809.1"/>
    <property type="molecule type" value="Genomic_DNA"/>
</dbReference>
<feature type="region of interest" description="Disordered" evidence="1">
    <location>
        <begin position="69"/>
        <end position="119"/>
    </location>
</feature>
<dbReference type="OMA" id="MWQIVLR"/>
<evidence type="ECO:0000256" key="1">
    <source>
        <dbReference type="SAM" id="MobiDB-lite"/>
    </source>
</evidence>
<protein>
    <recommendedName>
        <fullName evidence="4">F-box domain-containing protein</fullName>
    </recommendedName>
</protein>
<keyword evidence="3" id="KW-1185">Reference proteome</keyword>
<dbReference type="Proteomes" id="UP000275408">
    <property type="component" value="Unassembled WGS sequence"/>
</dbReference>
<proteinExistence type="predicted"/>